<dbReference type="InterPro" id="IPR005467">
    <property type="entry name" value="His_kinase_dom"/>
</dbReference>
<dbReference type="GO" id="GO:0005886">
    <property type="term" value="C:plasma membrane"/>
    <property type="evidence" value="ECO:0007669"/>
    <property type="project" value="UniProtKB-SubCell"/>
</dbReference>
<dbReference type="PANTHER" id="PTHR43065">
    <property type="entry name" value="SENSOR HISTIDINE KINASE"/>
    <property type="match status" value="1"/>
</dbReference>
<keyword evidence="4" id="KW-1003">Cell membrane</keyword>
<comment type="subcellular location">
    <subcellularLocation>
        <location evidence="2">Cell membrane</location>
        <topology evidence="2">Multi-pass membrane protein</topology>
    </subcellularLocation>
</comment>
<dbReference type="InterPro" id="IPR003594">
    <property type="entry name" value="HATPase_dom"/>
</dbReference>
<dbReference type="InterPro" id="IPR029151">
    <property type="entry name" value="Sensor-like_sf"/>
</dbReference>
<evidence type="ECO:0000256" key="6">
    <source>
        <dbReference type="ARBA" id="ARBA00022692"/>
    </source>
</evidence>
<keyword evidence="5" id="KW-0808">Transferase</keyword>
<evidence type="ECO:0000259" key="14">
    <source>
        <dbReference type="PROSITE" id="PS50109"/>
    </source>
</evidence>
<evidence type="ECO:0000313" key="16">
    <source>
        <dbReference type="Proteomes" id="UP000240535"/>
    </source>
</evidence>
<feature type="transmembrane region" description="Helical" evidence="13">
    <location>
        <begin position="256"/>
        <end position="277"/>
    </location>
</feature>
<evidence type="ECO:0000256" key="7">
    <source>
        <dbReference type="ARBA" id="ARBA00022741"/>
    </source>
</evidence>
<keyword evidence="9" id="KW-0067">ATP-binding</keyword>
<reference evidence="16" key="1">
    <citation type="submission" date="2017-10" db="EMBL/GenBank/DDBJ databases">
        <title>Campylobacter species from seals.</title>
        <authorList>
            <person name="Gilbert M.J."/>
            <person name="Zomer A.L."/>
            <person name="Timmerman A.J."/>
            <person name="Duim B."/>
            <person name="Wagenaar J.A."/>
        </authorList>
    </citation>
    <scope>NUCLEOTIDE SEQUENCE [LARGE SCALE GENOMIC DNA]</scope>
    <source>
        <strain evidence="16">17S00004-5</strain>
    </source>
</reference>
<dbReference type="Gene3D" id="3.30.450.20">
    <property type="entry name" value="PAS domain"/>
    <property type="match status" value="2"/>
</dbReference>
<evidence type="ECO:0000256" key="5">
    <source>
        <dbReference type="ARBA" id="ARBA00022679"/>
    </source>
</evidence>
<keyword evidence="12 13" id="KW-0472">Membrane</keyword>
<evidence type="ECO:0000256" key="3">
    <source>
        <dbReference type="ARBA" id="ARBA00012438"/>
    </source>
</evidence>
<keyword evidence="8 15" id="KW-0418">Kinase</keyword>
<feature type="domain" description="Histidine kinase" evidence="14">
    <location>
        <begin position="431"/>
        <end position="641"/>
    </location>
</feature>
<dbReference type="SMART" id="SM00387">
    <property type="entry name" value="HATPase_c"/>
    <property type="match status" value="1"/>
</dbReference>
<name>A0A2P8QZX6_9BACT</name>
<dbReference type="GO" id="GO:0000155">
    <property type="term" value="F:phosphorelay sensor kinase activity"/>
    <property type="evidence" value="ECO:0007669"/>
    <property type="project" value="InterPro"/>
</dbReference>
<evidence type="ECO:0000256" key="4">
    <source>
        <dbReference type="ARBA" id="ARBA00022475"/>
    </source>
</evidence>
<evidence type="ECO:0000256" key="8">
    <source>
        <dbReference type="ARBA" id="ARBA00022777"/>
    </source>
</evidence>
<protein>
    <recommendedName>
        <fullName evidence="3">histidine kinase</fullName>
        <ecNumber evidence="3">2.7.13.3</ecNumber>
    </recommendedName>
</protein>
<dbReference type="GO" id="GO:0005524">
    <property type="term" value="F:ATP binding"/>
    <property type="evidence" value="ECO:0007669"/>
    <property type="project" value="UniProtKB-KW"/>
</dbReference>
<dbReference type="SUPFAM" id="SSF47384">
    <property type="entry name" value="Homodimeric domain of signal transducing histidine kinase"/>
    <property type="match status" value="1"/>
</dbReference>
<organism evidence="15 16">
    <name type="scientific">Campylobacter blaseri</name>
    <dbReference type="NCBI Taxonomy" id="2042961"/>
    <lineage>
        <taxon>Bacteria</taxon>
        <taxon>Pseudomonadati</taxon>
        <taxon>Campylobacterota</taxon>
        <taxon>Epsilonproteobacteria</taxon>
        <taxon>Campylobacterales</taxon>
        <taxon>Campylobacteraceae</taxon>
        <taxon>Campylobacter</taxon>
    </lineage>
</organism>
<dbReference type="InterPro" id="IPR004358">
    <property type="entry name" value="Sig_transdc_His_kin-like_C"/>
</dbReference>
<comment type="catalytic activity">
    <reaction evidence="1">
        <text>ATP + protein L-histidine = ADP + protein N-phospho-L-histidine.</text>
        <dbReference type="EC" id="2.7.13.3"/>
    </reaction>
</comment>
<dbReference type="EC" id="2.7.13.3" evidence="3"/>
<evidence type="ECO:0000256" key="1">
    <source>
        <dbReference type="ARBA" id="ARBA00000085"/>
    </source>
</evidence>
<dbReference type="SUPFAM" id="SSF55874">
    <property type="entry name" value="ATPase domain of HSP90 chaperone/DNA topoisomerase II/histidine kinase"/>
    <property type="match status" value="1"/>
</dbReference>
<dbReference type="AlphaFoldDB" id="A0A2P8QZX6"/>
<keyword evidence="16" id="KW-1185">Reference proteome</keyword>
<evidence type="ECO:0000256" key="9">
    <source>
        <dbReference type="ARBA" id="ARBA00022840"/>
    </source>
</evidence>
<evidence type="ECO:0000256" key="11">
    <source>
        <dbReference type="ARBA" id="ARBA00023012"/>
    </source>
</evidence>
<evidence type="ECO:0000256" key="2">
    <source>
        <dbReference type="ARBA" id="ARBA00004651"/>
    </source>
</evidence>
<dbReference type="EMBL" id="PDHH01000005">
    <property type="protein sequence ID" value="PSM51790.1"/>
    <property type="molecule type" value="Genomic_DNA"/>
</dbReference>
<evidence type="ECO:0000256" key="10">
    <source>
        <dbReference type="ARBA" id="ARBA00022989"/>
    </source>
</evidence>
<dbReference type="Pfam" id="PF02743">
    <property type="entry name" value="dCache_1"/>
    <property type="match status" value="1"/>
</dbReference>
<evidence type="ECO:0000256" key="13">
    <source>
        <dbReference type="SAM" id="Phobius"/>
    </source>
</evidence>
<comment type="caution">
    <text evidence="15">The sequence shown here is derived from an EMBL/GenBank/DDBJ whole genome shotgun (WGS) entry which is preliminary data.</text>
</comment>
<dbReference type="SUPFAM" id="SSF103190">
    <property type="entry name" value="Sensory domain-like"/>
    <property type="match status" value="1"/>
</dbReference>
<dbReference type="Proteomes" id="UP000240535">
    <property type="component" value="Unassembled WGS sequence"/>
</dbReference>
<dbReference type="PANTHER" id="PTHR43065:SF46">
    <property type="entry name" value="C4-DICARBOXYLATE TRANSPORT SENSOR PROTEIN DCTB"/>
    <property type="match status" value="1"/>
</dbReference>
<dbReference type="Pfam" id="PF02518">
    <property type="entry name" value="HATPase_c"/>
    <property type="match status" value="1"/>
</dbReference>
<accession>A0A2P8QZX6</accession>
<sequence>MVEIFYKNRVFIIFSIIFLSFMIGNYMLNRSFAKEILVNEQINLLSASSNKIEKWIDGKKSSLNGISSLIQNQNIKDIEDILIKSSKIANFATVYVGYENGVTISSRFFNKPKNYIPKNRPWYINTINQDEIYITKPYIDVGLKVSVVSICQKVNNKNEIYGVLCGILTLKEIKNQISNLPMENGSKIFLIDENHNILYDEKNETKIFDLDLDLYKKLGYETSDEIITIKPIENSKLILVAKTPKKNIYNKINEQFIINFIIYIFSILLFLLLVVIYNKISKSKDEIINKTNKMLEMFVENSEKGILILTAKKEIVFYNKRLFEILNSEFESYDEFIKILPLKPAKKILDFMHNPSYSLNSKSSFRFIYDIKESYFEIQILHIFTNSNYEGAILFLDDISEKYRFEEYKKEHERMLFAQTKMAELGQMISAISHQWAQPLNALSVFLGNLMQFKKMRKLNDEIFYDNLNRSLKNIDYMSKTMHMFKNFYRFEDKKQIFDVKKAIEDTIFILFSQNSKINIKVTFDKNIKLKCNNYLNDFTQIIACLIQNSKQALEQVQFPKIVISIKAENGFFLISVIDNGIGLKSETLEQIFTPFFSTKKSSGLGLYISKLMAHKKCGGDLKVLKPKNPTVFLLKISDGFKDDK</sequence>
<gene>
    <name evidence="15" type="ORF">CQ405_06590</name>
</gene>
<keyword evidence="10 13" id="KW-1133">Transmembrane helix</keyword>
<dbReference type="Gene3D" id="3.30.565.10">
    <property type="entry name" value="Histidine kinase-like ATPase, C-terminal domain"/>
    <property type="match status" value="1"/>
</dbReference>
<proteinExistence type="predicted"/>
<dbReference type="OrthoDB" id="5348173at2"/>
<dbReference type="RefSeq" id="WP_106871916.1">
    <property type="nucleotide sequence ID" value="NZ_CP053841.1"/>
</dbReference>
<keyword evidence="11" id="KW-0902">Two-component regulatory system</keyword>
<dbReference type="PRINTS" id="PR00344">
    <property type="entry name" value="BCTRLSENSOR"/>
</dbReference>
<evidence type="ECO:0000313" key="15">
    <source>
        <dbReference type="EMBL" id="PSM51790.1"/>
    </source>
</evidence>
<dbReference type="Gene3D" id="1.10.287.130">
    <property type="match status" value="1"/>
</dbReference>
<dbReference type="PROSITE" id="PS50109">
    <property type="entry name" value="HIS_KIN"/>
    <property type="match status" value="1"/>
</dbReference>
<evidence type="ECO:0000256" key="12">
    <source>
        <dbReference type="ARBA" id="ARBA00023136"/>
    </source>
</evidence>
<dbReference type="InterPro" id="IPR033479">
    <property type="entry name" value="dCache_1"/>
</dbReference>
<dbReference type="InterPro" id="IPR036097">
    <property type="entry name" value="HisK_dim/P_sf"/>
</dbReference>
<dbReference type="InterPro" id="IPR036890">
    <property type="entry name" value="HATPase_C_sf"/>
</dbReference>
<keyword evidence="7" id="KW-0547">Nucleotide-binding</keyword>
<keyword evidence="6 13" id="KW-0812">Transmembrane</keyword>
<feature type="transmembrane region" description="Helical" evidence="13">
    <location>
        <begin position="6"/>
        <end position="28"/>
    </location>
</feature>